<gene>
    <name evidence="2" type="ORF">QQF64_032883</name>
</gene>
<organism evidence="2 3">
    <name type="scientific">Cirrhinus molitorella</name>
    <name type="common">mud carp</name>
    <dbReference type="NCBI Taxonomy" id="172907"/>
    <lineage>
        <taxon>Eukaryota</taxon>
        <taxon>Metazoa</taxon>
        <taxon>Chordata</taxon>
        <taxon>Craniata</taxon>
        <taxon>Vertebrata</taxon>
        <taxon>Euteleostomi</taxon>
        <taxon>Actinopterygii</taxon>
        <taxon>Neopterygii</taxon>
        <taxon>Teleostei</taxon>
        <taxon>Ostariophysi</taxon>
        <taxon>Cypriniformes</taxon>
        <taxon>Cyprinidae</taxon>
        <taxon>Labeoninae</taxon>
        <taxon>Labeonini</taxon>
        <taxon>Cirrhinus</taxon>
    </lineage>
</organism>
<reference evidence="2 3" key="1">
    <citation type="submission" date="2023-09" db="EMBL/GenBank/DDBJ databases">
        <authorList>
            <person name="Wang M."/>
        </authorList>
    </citation>
    <scope>NUCLEOTIDE SEQUENCE [LARGE SCALE GENOMIC DNA]</scope>
    <source>
        <strain evidence="2">GT-2023</strain>
        <tissue evidence="2">Liver</tissue>
    </source>
</reference>
<proteinExistence type="predicted"/>
<evidence type="ECO:0000313" key="2">
    <source>
        <dbReference type="EMBL" id="KAL1267520.1"/>
    </source>
</evidence>
<dbReference type="EMBL" id="JAYMGO010000009">
    <property type="protein sequence ID" value="KAL1267520.1"/>
    <property type="molecule type" value="Genomic_DNA"/>
</dbReference>
<dbReference type="Proteomes" id="UP001558613">
    <property type="component" value="Unassembled WGS sequence"/>
</dbReference>
<comment type="caution">
    <text evidence="2">The sequence shown here is derived from an EMBL/GenBank/DDBJ whole genome shotgun (WGS) entry which is preliminary data.</text>
</comment>
<name>A0ABR3MSH0_9TELE</name>
<feature type="region of interest" description="Disordered" evidence="1">
    <location>
        <begin position="113"/>
        <end position="138"/>
    </location>
</feature>
<protein>
    <recommendedName>
        <fullName evidence="4">Ribosomal protein S10</fullName>
    </recommendedName>
</protein>
<evidence type="ECO:0008006" key="4">
    <source>
        <dbReference type="Google" id="ProtNLM"/>
    </source>
</evidence>
<sequence length="138" mass="15938">MQHLRPAATTSLLNPLVNFKIKVKSRKILPAGTRASMLQKEPARAHSILTNSARNIPLGYSFKQTSVYIMAETTSSDEQNVKESFTHVLYKSRLTFQDFKFLFKEERRNKYNPRSRKRLLSKAKVRSTHRKTGILRAS</sequence>
<evidence type="ECO:0000313" key="3">
    <source>
        <dbReference type="Proteomes" id="UP001558613"/>
    </source>
</evidence>
<accession>A0ABR3MSH0</accession>
<evidence type="ECO:0000256" key="1">
    <source>
        <dbReference type="SAM" id="MobiDB-lite"/>
    </source>
</evidence>
<keyword evidence="3" id="KW-1185">Reference proteome</keyword>